<sequence>MRPSSAPSPPPPPPRWRRRHSNNPFELIGKATLRTSEPDPWPSHNPSHQQTHTGPRTRLTCPVYASKPRASEPGPIPTSNNLVLAQSTHNNRHSRSHPLQFSASIAESSNPTHKAAPEFPCKEPAVVSKPDRAVSCPLEWNYKSTSHAQDHELRQLCTQSAQINPLGPKVPWSNWVREQESGSDRQYSRLSCRRT</sequence>
<reference evidence="2" key="1">
    <citation type="journal article" date="2013" name="J. Plant Res.">
        <title>Effect of fungi and light on seed germination of three Opuntia species from semiarid lands of central Mexico.</title>
        <authorList>
            <person name="Delgado-Sanchez P."/>
            <person name="Jimenez-Bremont J.F."/>
            <person name="Guerrero-Gonzalez Mde L."/>
            <person name="Flores J."/>
        </authorList>
    </citation>
    <scope>NUCLEOTIDE SEQUENCE</scope>
    <source>
        <tissue evidence="2">Cladode</tissue>
    </source>
</reference>
<feature type="compositionally biased region" description="Basic and acidic residues" evidence="1">
    <location>
        <begin position="177"/>
        <end position="187"/>
    </location>
</feature>
<feature type="compositionally biased region" description="Polar residues" evidence="1">
    <location>
        <begin position="44"/>
        <end position="54"/>
    </location>
</feature>
<feature type="region of interest" description="Disordered" evidence="1">
    <location>
        <begin position="1"/>
        <end position="60"/>
    </location>
</feature>
<protein>
    <submittedName>
        <fullName evidence="2">Uncharacterized protein</fullName>
    </submittedName>
</protein>
<dbReference type="EMBL" id="GISG01188868">
    <property type="protein sequence ID" value="MBA4655739.1"/>
    <property type="molecule type" value="Transcribed_RNA"/>
</dbReference>
<reference evidence="2" key="2">
    <citation type="submission" date="2020-07" db="EMBL/GenBank/DDBJ databases">
        <authorList>
            <person name="Vera ALvarez R."/>
            <person name="Arias-Moreno D.M."/>
            <person name="Jimenez-Jacinto V."/>
            <person name="Jimenez-Bremont J.F."/>
            <person name="Swaminathan K."/>
            <person name="Moose S.P."/>
            <person name="Guerrero-Gonzalez M.L."/>
            <person name="Marino-Ramirez L."/>
            <person name="Landsman D."/>
            <person name="Rodriguez-Kessler M."/>
            <person name="Delgado-Sanchez P."/>
        </authorList>
    </citation>
    <scope>NUCLEOTIDE SEQUENCE</scope>
    <source>
        <tissue evidence="2">Cladode</tissue>
    </source>
</reference>
<name>A0A7C8ZZN5_OPUST</name>
<evidence type="ECO:0000256" key="1">
    <source>
        <dbReference type="SAM" id="MobiDB-lite"/>
    </source>
</evidence>
<evidence type="ECO:0000313" key="2">
    <source>
        <dbReference type="EMBL" id="MBA4655739.1"/>
    </source>
</evidence>
<organism evidence="2">
    <name type="scientific">Opuntia streptacantha</name>
    <name type="common">Prickly pear cactus</name>
    <name type="synonym">Opuntia cardona</name>
    <dbReference type="NCBI Taxonomy" id="393608"/>
    <lineage>
        <taxon>Eukaryota</taxon>
        <taxon>Viridiplantae</taxon>
        <taxon>Streptophyta</taxon>
        <taxon>Embryophyta</taxon>
        <taxon>Tracheophyta</taxon>
        <taxon>Spermatophyta</taxon>
        <taxon>Magnoliopsida</taxon>
        <taxon>eudicotyledons</taxon>
        <taxon>Gunneridae</taxon>
        <taxon>Pentapetalae</taxon>
        <taxon>Caryophyllales</taxon>
        <taxon>Cactineae</taxon>
        <taxon>Cactaceae</taxon>
        <taxon>Opuntioideae</taxon>
        <taxon>Opuntia</taxon>
    </lineage>
</organism>
<accession>A0A7C8ZZN5</accession>
<dbReference type="AlphaFoldDB" id="A0A7C8ZZN5"/>
<proteinExistence type="predicted"/>
<feature type="region of interest" description="Disordered" evidence="1">
    <location>
        <begin position="168"/>
        <end position="195"/>
    </location>
</feature>
<feature type="compositionally biased region" description="Pro residues" evidence="1">
    <location>
        <begin position="1"/>
        <end position="14"/>
    </location>
</feature>